<reference evidence="2" key="1">
    <citation type="submission" date="2015-01" db="EMBL/GenBank/DDBJ databases">
        <authorList>
            <person name="Aksoy S."/>
            <person name="Warren W."/>
            <person name="Wilson R.K."/>
        </authorList>
    </citation>
    <scope>NUCLEOTIDE SEQUENCE [LARGE SCALE GENOMIC DNA]</scope>
    <source>
        <strain evidence="2">IAEA</strain>
    </source>
</reference>
<dbReference type="EnsemblMetazoa" id="GPPI046165-RA">
    <property type="protein sequence ID" value="GPPI046165-PA"/>
    <property type="gene ID" value="GPPI046165"/>
</dbReference>
<evidence type="ECO:0000313" key="2">
    <source>
        <dbReference type="Proteomes" id="UP000092460"/>
    </source>
</evidence>
<proteinExistence type="predicted"/>
<organism evidence="1 2">
    <name type="scientific">Glossina palpalis gambiensis</name>
    <dbReference type="NCBI Taxonomy" id="67801"/>
    <lineage>
        <taxon>Eukaryota</taxon>
        <taxon>Metazoa</taxon>
        <taxon>Ecdysozoa</taxon>
        <taxon>Arthropoda</taxon>
        <taxon>Hexapoda</taxon>
        <taxon>Insecta</taxon>
        <taxon>Pterygota</taxon>
        <taxon>Neoptera</taxon>
        <taxon>Endopterygota</taxon>
        <taxon>Diptera</taxon>
        <taxon>Brachycera</taxon>
        <taxon>Muscomorpha</taxon>
        <taxon>Hippoboscoidea</taxon>
        <taxon>Glossinidae</taxon>
        <taxon>Glossina</taxon>
    </lineage>
</organism>
<dbReference type="AlphaFoldDB" id="A0A1B0C0U4"/>
<keyword evidence="2" id="KW-1185">Reference proteome</keyword>
<protein>
    <submittedName>
        <fullName evidence="1">Uncharacterized protein</fullName>
    </submittedName>
</protein>
<accession>A0A1B0C0U4</accession>
<evidence type="ECO:0000313" key="1">
    <source>
        <dbReference type="EnsemblMetazoa" id="GPPI046165-PA"/>
    </source>
</evidence>
<sequence length="107" mass="12333">MSSDLAVFLMLSIPNGLTSNSKCRFMNLRSQRLIAHIHLFSSQSTKRQTILSGNDVLCHGDPYSHTVYCTTRKVYCTTRNYTIRPEKYTIRPETVLYDQSNSSQCYQ</sequence>
<dbReference type="Proteomes" id="UP000092460">
    <property type="component" value="Unassembled WGS sequence"/>
</dbReference>
<dbReference type="EMBL" id="JXJN01023754">
    <property type="status" value="NOT_ANNOTATED_CDS"/>
    <property type="molecule type" value="Genomic_DNA"/>
</dbReference>
<reference evidence="1" key="2">
    <citation type="submission" date="2020-05" db="UniProtKB">
        <authorList>
            <consortium name="EnsemblMetazoa"/>
        </authorList>
    </citation>
    <scope>IDENTIFICATION</scope>
    <source>
        <strain evidence="1">IAEA</strain>
    </source>
</reference>
<dbReference type="VEuPathDB" id="VectorBase:GPPI046165"/>
<name>A0A1B0C0U4_9MUSC</name>